<proteinExistence type="predicted"/>
<organism evidence="2 3">
    <name type="scientific">Natribacillus halophilus</name>
    <dbReference type="NCBI Taxonomy" id="549003"/>
    <lineage>
        <taxon>Bacteria</taxon>
        <taxon>Bacillati</taxon>
        <taxon>Bacillota</taxon>
        <taxon>Bacilli</taxon>
        <taxon>Bacillales</taxon>
        <taxon>Bacillaceae</taxon>
        <taxon>Natribacillus</taxon>
    </lineage>
</organism>
<feature type="region of interest" description="Disordered" evidence="1">
    <location>
        <begin position="17"/>
        <end position="87"/>
    </location>
</feature>
<dbReference type="Proteomes" id="UP000198853">
    <property type="component" value="Unassembled WGS sequence"/>
</dbReference>
<protein>
    <submittedName>
        <fullName evidence="2">Uncharacterized protein</fullName>
    </submittedName>
</protein>
<feature type="compositionally biased region" description="Polar residues" evidence="1">
    <location>
        <begin position="40"/>
        <end position="50"/>
    </location>
</feature>
<dbReference type="Gene3D" id="1.10.287.1490">
    <property type="match status" value="1"/>
</dbReference>
<dbReference type="RefSeq" id="WP_090398627.1">
    <property type="nucleotide sequence ID" value="NZ_FNEN01000008.1"/>
</dbReference>
<dbReference type="OrthoDB" id="2963161at2"/>
<reference evidence="2 3" key="1">
    <citation type="submission" date="2016-10" db="EMBL/GenBank/DDBJ databases">
        <authorList>
            <person name="de Groot N.N."/>
        </authorList>
    </citation>
    <scope>NUCLEOTIDE SEQUENCE [LARGE SCALE GENOMIC DNA]</scope>
    <source>
        <strain evidence="2 3">DSM 21771</strain>
    </source>
</reference>
<gene>
    <name evidence="2" type="ORF">SAMN04488123_10853</name>
</gene>
<feature type="compositionally biased region" description="Polar residues" evidence="1">
    <location>
        <begin position="19"/>
        <end position="31"/>
    </location>
</feature>
<evidence type="ECO:0000313" key="3">
    <source>
        <dbReference type="Proteomes" id="UP000198853"/>
    </source>
</evidence>
<dbReference type="AlphaFoldDB" id="A0A1G8PBK1"/>
<dbReference type="EMBL" id="FNEN01000008">
    <property type="protein sequence ID" value="SDI89941.1"/>
    <property type="molecule type" value="Genomic_DNA"/>
</dbReference>
<evidence type="ECO:0000313" key="2">
    <source>
        <dbReference type="EMBL" id="SDI89941.1"/>
    </source>
</evidence>
<accession>A0A1G8PBK1</accession>
<feature type="compositionally biased region" description="Polar residues" evidence="1">
    <location>
        <begin position="61"/>
        <end position="73"/>
    </location>
</feature>
<sequence length="166" mass="19282">MSDDVFKQILGELKELKDQQSNTDRSVSVMSSELKELKDQQSNTDRSVSVMSGELKELKDQQSNTDRSVSVMSSELKGLQDQQSNTDRSVNAMWEEIKEIKDEQGKMGKKFDKIDKNLDYNTQMTENTLEYAGNIDKNQQKHERYLTKKVVEHDKDIFHIKDKMNI</sequence>
<keyword evidence="3" id="KW-1185">Reference proteome</keyword>
<name>A0A1G8PBK1_9BACI</name>
<evidence type="ECO:0000256" key="1">
    <source>
        <dbReference type="SAM" id="MobiDB-lite"/>
    </source>
</evidence>